<evidence type="ECO:0000256" key="2">
    <source>
        <dbReference type="ARBA" id="ARBA00023239"/>
    </source>
</evidence>
<name>A0A832LW41_9BACT</name>
<sequence>MQIVFPLRDREELLKLRAGDLVSLDGWLLCARDATHKKILSSIKEGTFKFDFTNQLIYYVGPTPAPPGKIMGSCGPTTAGRMDAYMSELLSLGLAATMGKGKRSPEVRALHQRYKAVYFITFGGAGAYLSQFVKKMEVLSWEELGPEAFFRIKVEGFPAIVGIDTQGLDFYELSSAITPP</sequence>
<dbReference type="Gene3D" id="3.20.130.10">
    <property type="entry name" value="Fe-S hydro-lyase, tartrate dehydratase beta-type, catalytic domain"/>
    <property type="match status" value="1"/>
</dbReference>
<dbReference type="GO" id="GO:0016836">
    <property type="term" value="F:hydro-lyase activity"/>
    <property type="evidence" value="ECO:0007669"/>
    <property type="project" value="InterPro"/>
</dbReference>
<proteinExistence type="inferred from homology"/>
<evidence type="ECO:0000259" key="3">
    <source>
        <dbReference type="Pfam" id="PF05683"/>
    </source>
</evidence>
<protein>
    <submittedName>
        <fullName evidence="4">TRZ/ATZ family protein</fullName>
    </submittedName>
</protein>
<accession>A0A832LW41</accession>
<dbReference type="NCBIfam" id="TIGR00723">
    <property type="entry name" value="ttdB_fumA_fumB"/>
    <property type="match status" value="1"/>
</dbReference>
<reference evidence="4" key="1">
    <citation type="journal article" date="2020" name="mSystems">
        <title>Genome- and Community-Level Interaction Insights into Carbon Utilization and Element Cycling Functions of Hydrothermarchaeota in Hydrothermal Sediment.</title>
        <authorList>
            <person name="Zhou Z."/>
            <person name="Liu Y."/>
            <person name="Xu W."/>
            <person name="Pan J."/>
            <person name="Luo Z.H."/>
            <person name="Li M."/>
        </authorList>
    </citation>
    <scope>NUCLEOTIDE SEQUENCE [LARGE SCALE GENOMIC DNA]</scope>
    <source>
        <strain evidence="4">SpSt-605</strain>
    </source>
</reference>
<comment type="caution">
    <text evidence="4">The sequence shown here is derived from an EMBL/GenBank/DDBJ whole genome shotgun (WGS) entry which is preliminary data.</text>
</comment>
<feature type="domain" description="Fe-S hydro-lyase tartrate dehydratase beta-type catalytic" evidence="3">
    <location>
        <begin position="10"/>
        <end position="172"/>
    </location>
</feature>
<gene>
    <name evidence="4" type="ORF">ENT73_06225</name>
</gene>
<dbReference type="InterPro" id="IPR036660">
    <property type="entry name" value="Fe-S_hydroAse_TtdB_cat_sf"/>
</dbReference>
<dbReference type="AlphaFoldDB" id="A0A832LW41"/>
<dbReference type="Pfam" id="PF05683">
    <property type="entry name" value="Fumerase_C"/>
    <property type="match status" value="1"/>
</dbReference>
<keyword evidence="2" id="KW-0456">Lyase</keyword>
<dbReference type="EMBL" id="DSZU01000111">
    <property type="protein sequence ID" value="HGV55658.1"/>
    <property type="molecule type" value="Genomic_DNA"/>
</dbReference>
<dbReference type="PANTHER" id="PTHR43351">
    <property type="entry name" value="L(+)-TARTRATE DEHYDRATASE SUBUNIT BETA"/>
    <property type="match status" value="1"/>
</dbReference>
<comment type="similarity">
    <text evidence="1">Belongs to the class-I fumarase family.</text>
</comment>
<evidence type="ECO:0000256" key="1">
    <source>
        <dbReference type="ARBA" id="ARBA00008876"/>
    </source>
</evidence>
<dbReference type="SUPFAM" id="SSF117457">
    <property type="entry name" value="FumA C-terminal domain-like"/>
    <property type="match status" value="1"/>
</dbReference>
<dbReference type="PANTHER" id="PTHR43351:SF2">
    <property type="entry name" value="L(+)-TARTRATE DEHYDRATASE SUBUNIT BETA-RELATED"/>
    <property type="match status" value="1"/>
</dbReference>
<dbReference type="InterPro" id="IPR004647">
    <property type="entry name" value="Fe-S_hydro-lyase_TtdB-typ_cat"/>
</dbReference>
<evidence type="ECO:0000313" key="4">
    <source>
        <dbReference type="EMBL" id="HGV55658.1"/>
    </source>
</evidence>
<organism evidence="4">
    <name type="scientific">Caldimicrobium thiodismutans</name>
    <dbReference type="NCBI Taxonomy" id="1653476"/>
    <lineage>
        <taxon>Bacteria</taxon>
        <taxon>Pseudomonadati</taxon>
        <taxon>Thermodesulfobacteriota</taxon>
        <taxon>Thermodesulfobacteria</taxon>
        <taxon>Thermodesulfobacteriales</taxon>
        <taxon>Thermodesulfobacteriaceae</taxon>
        <taxon>Caldimicrobium</taxon>
    </lineage>
</organism>